<feature type="transmembrane region" description="Helical" evidence="6">
    <location>
        <begin position="325"/>
        <end position="345"/>
    </location>
</feature>
<evidence type="ECO:0000256" key="5">
    <source>
        <dbReference type="ARBA" id="ARBA00023136"/>
    </source>
</evidence>
<comment type="caution">
    <text evidence="7">The sequence shown here is derived from an EMBL/GenBank/DDBJ whole genome shotgun (WGS) entry which is preliminary data.</text>
</comment>
<keyword evidence="4 6" id="KW-1133">Transmembrane helix</keyword>
<sequence length="401" mass="44177">MYVSAQHHSSLLCFKFKRRRVDWRILPLLGALYALSLIDRANIGVELSIGSRYSIVHASISSHTPYCSELPSNICLRAFGVLIAWGAVQLGMGFVSSWEYLALCRALLGTFEAGLLPATAFLVSTWYKRHEVQKKLAGLYMTSILAGGFSSIFAYALSRLEGKGGTVTIIFGATSWIYIPDFPDRNDFFTAEETTLVLQRIEEDRGDSLPDPIKGKVLLHLRDWKIWIFFLSMILSGMGWSIETSLLLAISVMLFAWLSDIYHTRALFIAMQTLMTMIGLVLTAYARLPVPRYIGTFLAGAGSTGSITGILAYASNNSVSHSKRAVTMAIIVSFGGIGGIIATTICRQQDSPNYIPGMIATILLQALLLFLLGILTAYFRYQNKMKSRGGGLVPGTFLYTL</sequence>
<evidence type="ECO:0000313" key="8">
    <source>
        <dbReference type="Proteomes" id="UP001175211"/>
    </source>
</evidence>
<proteinExistence type="predicted"/>
<keyword evidence="2" id="KW-0813">Transport</keyword>
<dbReference type="GO" id="GO:0016020">
    <property type="term" value="C:membrane"/>
    <property type="evidence" value="ECO:0007669"/>
    <property type="project" value="UniProtKB-SubCell"/>
</dbReference>
<dbReference type="SUPFAM" id="SSF103473">
    <property type="entry name" value="MFS general substrate transporter"/>
    <property type="match status" value="1"/>
</dbReference>
<dbReference type="InterPro" id="IPR036259">
    <property type="entry name" value="MFS_trans_sf"/>
</dbReference>
<feature type="transmembrane region" description="Helical" evidence="6">
    <location>
        <begin position="357"/>
        <end position="379"/>
    </location>
</feature>
<gene>
    <name evidence="7" type="ORF">EV420DRAFT_1620371</name>
</gene>
<feature type="transmembrane region" description="Helical" evidence="6">
    <location>
        <begin position="139"/>
        <end position="157"/>
    </location>
</feature>
<dbReference type="InterPro" id="IPR011701">
    <property type="entry name" value="MFS"/>
</dbReference>
<keyword evidence="5 6" id="KW-0472">Membrane</keyword>
<reference evidence="7" key="1">
    <citation type="submission" date="2023-06" db="EMBL/GenBank/DDBJ databases">
        <authorList>
            <consortium name="Lawrence Berkeley National Laboratory"/>
            <person name="Ahrendt S."/>
            <person name="Sahu N."/>
            <person name="Indic B."/>
            <person name="Wong-Bajracharya J."/>
            <person name="Merenyi Z."/>
            <person name="Ke H.-M."/>
            <person name="Monk M."/>
            <person name="Kocsube S."/>
            <person name="Drula E."/>
            <person name="Lipzen A."/>
            <person name="Balint B."/>
            <person name="Henrissat B."/>
            <person name="Andreopoulos B."/>
            <person name="Martin F.M."/>
            <person name="Harder C.B."/>
            <person name="Rigling D."/>
            <person name="Ford K.L."/>
            <person name="Foster G.D."/>
            <person name="Pangilinan J."/>
            <person name="Papanicolaou A."/>
            <person name="Barry K."/>
            <person name="LaButti K."/>
            <person name="Viragh M."/>
            <person name="Koriabine M."/>
            <person name="Yan M."/>
            <person name="Riley R."/>
            <person name="Champramary S."/>
            <person name="Plett K.L."/>
            <person name="Tsai I.J."/>
            <person name="Slot J."/>
            <person name="Sipos G."/>
            <person name="Plett J."/>
            <person name="Nagy L.G."/>
            <person name="Grigoriev I.V."/>
        </authorList>
    </citation>
    <scope>NUCLEOTIDE SEQUENCE</scope>
    <source>
        <strain evidence="7">CCBAS 213</strain>
    </source>
</reference>
<dbReference type="EMBL" id="JAUEPS010000015">
    <property type="protein sequence ID" value="KAK0459100.1"/>
    <property type="molecule type" value="Genomic_DNA"/>
</dbReference>
<protein>
    <submittedName>
        <fullName evidence="7">Major facilitator superfamily domain-containing protein</fullName>
    </submittedName>
</protein>
<dbReference type="Proteomes" id="UP001175211">
    <property type="component" value="Unassembled WGS sequence"/>
</dbReference>
<keyword evidence="8" id="KW-1185">Reference proteome</keyword>
<feature type="transmembrane region" description="Helical" evidence="6">
    <location>
        <begin position="107"/>
        <end position="127"/>
    </location>
</feature>
<organism evidence="7 8">
    <name type="scientific">Armillaria tabescens</name>
    <name type="common">Ringless honey mushroom</name>
    <name type="synonym">Agaricus tabescens</name>
    <dbReference type="NCBI Taxonomy" id="1929756"/>
    <lineage>
        <taxon>Eukaryota</taxon>
        <taxon>Fungi</taxon>
        <taxon>Dikarya</taxon>
        <taxon>Basidiomycota</taxon>
        <taxon>Agaricomycotina</taxon>
        <taxon>Agaricomycetes</taxon>
        <taxon>Agaricomycetidae</taxon>
        <taxon>Agaricales</taxon>
        <taxon>Marasmiineae</taxon>
        <taxon>Physalacriaceae</taxon>
        <taxon>Desarmillaria</taxon>
    </lineage>
</organism>
<keyword evidence="3 6" id="KW-0812">Transmembrane</keyword>
<dbReference type="RefSeq" id="XP_060331326.1">
    <property type="nucleotide sequence ID" value="XM_060475568.1"/>
</dbReference>
<dbReference type="GeneID" id="85359116"/>
<feature type="transmembrane region" description="Helical" evidence="6">
    <location>
        <begin position="226"/>
        <end position="259"/>
    </location>
</feature>
<dbReference type="PANTHER" id="PTHR43791:SF3">
    <property type="entry name" value="MAJOR FACILITATOR SUPERFAMILY (MFS) PROFILE DOMAIN-CONTAINING PROTEIN"/>
    <property type="match status" value="1"/>
</dbReference>
<evidence type="ECO:0000256" key="4">
    <source>
        <dbReference type="ARBA" id="ARBA00022989"/>
    </source>
</evidence>
<name>A0AA39KDG6_ARMTA</name>
<evidence type="ECO:0000256" key="2">
    <source>
        <dbReference type="ARBA" id="ARBA00022448"/>
    </source>
</evidence>
<evidence type="ECO:0000256" key="3">
    <source>
        <dbReference type="ARBA" id="ARBA00022692"/>
    </source>
</evidence>
<feature type="transmembrane region" description="Helical" evidence="6">
    <location>
        <begin position="293"/>
        <end position="313"/>
    </location>
</feature>
<comment type="subcellular location">
    <subcellularLocation>
        <location evidence="1">Membrane</location>
        <topology evidence="1">Multi-pass membrane protein</topology>
    </subcellularLocation>
</comment>
<evidence type="ECO:0000256" key="6">
    <source>
        <dbReference type="SAM" id="Phobius"/>
    </source>
</evidence>
<dbReference type="GO" id="GO:0022857">
    <property type="term" value="F:transmembrane transporter activity"/>
    <property type="evidence" value="ECO:0007669"/>
    <property type="project" value="InterPro"/>
</dbReference>
<evidence type="ECO:0000256" key="1">
    <source>
        <dbReference type="ARBA" id="ARBA00004141"/>
    </source>
</evidence>
<dbReference type="Pfam" id="PF07690">
    <property type="entry name" value="MFS_1"/>
    <property type="match status" value="1"/>
</dbReference>
<dbReference type="PANTHER" id="PTHR43791">
    <property type="entry name" value="PERMEASE-RELATED"/>
    <property type="match status" value="1"/>
</dbReference>
<accession>A0AA39KDG6</accession>
<dbReference type="AlphaFoldDB" id="A0AA39KDG6"/>
<dbReference type="Gene3D" id="1.20.1250.20">
    <property type="entry name" value="MFS general substrate transporter like domains"/>
    <property type="match status" value="2"/>
</dbReference>
<feature type="transmembrane region" description="Helical" evidence="6">
    <location>
        <begin position="266"/>
        <end position="287"/>
    </location>
</feature>
<evidence type="ECO:0000313" key="7">
    <source>
        <dbReference type="EMBL" id="KAK0459100.1"/>
    </source>
</evidence>
<feature type="transmembrane region" description="Helical" evidence="6">
    <location>
        <begin position="76"/>
        <end position="95"/>
    </location>
</feature>